<dbReference type="AlphaFoldDB" id="A0A1A8WWY7"/>
<protein>
    <recommendedName>
        <fullName evidence="3">PIR Superfamily Protein</fullName>
    </recommendedName>
</protein>
<evidence type="ECO:0000313" key="1">
    <source>
        <dbReference type="EMBL" id="SBS96394.1"/>
    </source>
</evidence>
<sequence length="82" mass="9931">MRKVTIKYWLKQYYDSITNFGRCSMILDQKDKELLELIYEEENFYNSLQEQTYNKNQSLTTSHSKEENQVQITQAILSDRRV</sequence>
<reference evidence="2" key="1">
    <citation type="submission" date="2016-05" db="EMBL/GenBank/DDBJ databases">
        <authorList>
            <person name="Naeem Raeece"/>
        </authorList>
    </citation>
    <scope>NUCLEOTIDE SEQUENCE [LARGE SCALE GENOMIC DNA]</scope>
</reference>
<dbReference type="EMBL" id="FLQW01003953">
    <property type="protein sequence ID" value="SBS96394.1"/>
    <property type="molecule type" value="Genomic_DNA"/>
</dbReference>
<proteinExistence type="predicted"/>
<evidence type="ECO:0008006" key="3">
    <source>
        <dbReference type="Google" id="ProtNLM"/>
    </source>
</evidence>
<organism evidence="1 2">
    <name type="scientific">Plasmodium malariae</name>
    <dbReference type="NCBI Taxonomy" id="5858"/>
    <lineage>
        <taxon>Eukaryota</taxon>
        <taxon>Sar</taxon>
        <taxon>Alveolata</taxon>
        <taxon>Apicomplexa</taxon>
        <taxon>Aconoidasida</taxon>
        <taxon>Haemosporida</taxon>
        <taxon>Plasmodiidae</taxon>
        <taxon>Plasmodium</taxon>
        <taxon>Plasmodium (Plasmodium)</taxon>
    </lineage>
</organism>
<name>A0A1A8WWY7_PLAMA</name>
<evidence type="ECO:0000313" key="2">
    <source>
        <dbReference type="Proteomes" id="UP000078597"/>
    </source>
</evidence>
<gene>
    <name evidence="1" type="ORF">PMALA_053570</name>
</gene>
<accession>A0A1A8WWY7</accession>
<dbReference type="Proteomes" id="UP000078597">
    <property type="component" value="Unassembled WGS sequence"/>
</dbReference>